<evidence type="ECO:0000256" key="2">
    <source>
        <dbReference type="ARBA" id="ARBA00004141"/>
    </source>
</evidence>
<evidence type="ECO:0000313" key="14">
    <source>
        <dbReference type="EMBL" id="THV07858.1"/>
    </source>
</evidence>
<evidence type="ECO:0000256" key="8">
    <source>
        <dbReference type="ARBA" id="ARBA00022989"/>
    </source>
</evidence>
<dbReference type="Pfam" id="PF03188">
    <property type="entry name" value="Cytochrom_B561"/>
    <property type="match status" value="1"/>
</dbReference>
<protein>
    <recommendedName>
        <fullName evidence="13">Cytochrome b561 domain-containing protein</fullName>
    </recommendedName>
</protein>
<comment type="subcellular location">
    <subcellularLocation>
        <location evidence="2">Membrane</location>
        <topology evidence="2">Multi-pass membrane protein</topology>
    </subcellularLocation>
</comment>
<dbReference type="InterPro" id="IPR006593">
    <property type="entry name" value="Cyt_b561/ferric_Rdtase_TM"/>
</dbReference>
<sequence length="269" mass="29719">MPASSSTRPVPKPDQANAEDYELLLPQGQDQGQGANTPTSPAIAPMGQEEQFTKSEYRNGDTMANYAALCASLLTLVVTWFAIFSNDPSGLGWFALHPPLQVLAMTIFTYGILTLQPTSQPKTKAAGLSRHQVAMFMLGLPFITIGSFSVWYNKYSKDKPHLISWHGVFGFLCMMWLYGQVALGGGSVWFGGAAFGGGMKAKALWKYHRLSGYILFPLFLFTINLGGAWSGWAERNTQPGMRFIAYTVCPVVVLASVYWRVRLSKMKFF</sequence>
<evidence type="ECO:0000313" key="15">
    <source>
        <dbReference type="Proteomes" id="UP000297245"/>
    </source>
</evidence>
<gene>
    <name evidence="14" type="ORF">K435DRAFT_772218</name>
</gene>
<keyword evidence="8 12" id="KW-1133">Transmembrane helix</keyword>
<accession>A0A4S8MWX5</accession>
<keyword evidence="15" id="KW-1185">Reference proteome</keyword>
<feature type="transmembrane region" description="Helical" evidence="12">
    <location>
        <begin position="64"/>
        <end position="84"/>
    </location>
</feature>
<dbReference type="Gene3D" id="1.20.120.1770">
    <property type="match status" value="1"/>
</dbReference>
<comment type="cofactor">
    <cofactor evidence="1">
        <name>heme b</name>
        <dbReference type="ChEBI" id="CHEBI:60344"/>
    </cofactor>
</comment>
<dbReference type="Proteomes" id="UP000297245">
    <property type="component" value="Unassembled WGS sequence"/>
</dbReference>
<feature type="domain" description="Cytochrome b561" evidence="13">
    <location>
        <begin position="96"/>
        <end position="227"/>
    </location>
</feature>
<evidence type="ECO:0000256" key="10">
    <source>
        <dbReference type="ARBA" id="ARBA00023136"/>
    </source>
</evidence>
<evidence type="ECO:0000256" key="12">
    <source>
        <dbReference type="SAM" id="Phobius"/>
    </source>
</evidence>
<dbReference type="InterPro" id="IPR045150">
    <property type="entry name" value="CYB561D1/2"/>
</dbReference>
<evidence type="ECO:0000259" key="13">
    <source>
        <dbReference type="Pfam" id="PF03188"/>
    </source>
</evidence>
<dbReference type="GO" id="GO:0046872">
    <property type="term" value="F:metal ion binding"/>
    <property type="evidence" value="ECO:0007669"/>
    <property type="project" value="UniProtKB-KW"/>
</dbReference>
<evidence type="ECO:0000256" key="4">
    <source>
        <dbReference type="ARBA" id="ARBA00022617"/>
    </source>
</evidence>
<evidence type="ECO:0000256" key="3">
    <source>
        <dbReference type="ARBA" id="ARBA00022448"/>
    </source>
</evidence>
<feature type="transmembrane region" description="Helical" evidence="12">
    <location>
        <begin position="133"/>
        <end position="152"/>
    </location>
</feature>
<dbReference type="PANTHER" id="PTHR15422">
    <property type="entry name" value="OS05G0565100 PROTEIN"/>
    <property type="match status" value="1"/>
</dbReference>
<feature type="region of interest" description="Disordered" evidence="11">
    <location>
        <begin position="1"/>
        <end position="46"/>
    </location>
</feature>
<keyword evidence="4" id="KW-0349">Heme</keyword>
<feature type="transmembrane region" description="Helical" evidence="12">
    <location>
        <begin position="210"/>
        <end position="231"/>
    </location>
</feature>
<keyword evidence="3" id="KW-0813">Transport</keyword>
<proteinExistence type="predicted"/>
<reference evidence="14 15" key="1">
    <citation type="journal article" date="2019" name="Nat. Ecol. Evol.">
        <title>Megaphylogeny resolves global patterns of mushroom evolution.</title>
        <authorList>
            <person name="Varga T."/>
            <person name="Krizsan K."/>
            <person name="Foldi C."/>
            <person name="Dima B."/>
            <person name="Sanchez-Garcia M."/>
            <person name="Sanchez-Ramirez S."/>
            <person name="Szollosi G.J."/>
            <person name="Szarkandi J.G."/>
            <person name="Papp V."/>
            <person name="Albert L."/>
            <person name="Andreopoulos W."/>
            <person name="Angelini C."/>
            <person name="Antonin V."/>
            <person name="Barry K.W."/>
            <person name="Bougher N.L."/>
            <person name="Buchanan P."/>
            <person name="Buyck B."/>
            <person name="Bense V."/>
            <person name="Catcheside P."/>
            <person name="Chovatia M."/>
            <person name="Cooper J."/>
            <person name="Damon W."/>
            <person name="Desjardin D."/>
            <person name="Finy P."/>
            <person name="Geml J."/>
            <person name="Haridas S."/>
            <person name="Hughes K."/>
            <person name="Justo A."/>
            <person name="Karasinski D."/>
            <person name="Kautmanova I."/>
            <person name="Kiss B."/>
            <person name="Kocsube S."/>
            <person name="Kotiranta H."/>
            <person name="LaButti K.M."/>
            <person name="Lechner B.E."/>
            <person name="Liimatainen K."/>
            <person name="Lipzen A."/>
            <person name="Lukacs Z."/>
            <person name="Mihaltcheva S."/>
            <person name="Morgado L.N."/>
            <person name="Niskanen T."/>
            <person name="Noordeloos M.E."/>
            <person name="Ohm R.A."/>
            <person name="Ortiz-Santana B."/>
            <person name="Ovrebo C."/>
            <person name="Racz N."/>
            <person name="Riley R."/>
            <person name="Savchenko A."/>
            <person name="Shiryaev A."/>
            <person name="Soop K."/>
            <person name="Spirin V."/>
            <person name="Szebenyi C."/>
            <person name="Tomsovsky M."/>
            <person name="Tulloss R.E."/>
            <person name="Uehling J."/>
            <person name="Grigoriev I.V."/>
            <person name="Vagvolgyi C."/>
            <person name="Papp T."/>
            <person name="Martin F.M."/>
            <person name="Miettinen O."/>
            <person name="Hibbett D.S."/>
            <person name="Nagy L.G."/>
        </authorList>
    </citation>
    <scope>NUCLEOTIDE SEQUENCE [LARGE SCALE GENOMIC DNA]</scope>
    <source>
        <strain evidence="14 15">CBS 962.96</strain>
    </source>
</reference>
<keyword evidence="5 12" id="KW-0812">Transmembrane</keyword>
<evidence type="ECO:0000256" key="9">
    <source>
        <dbReference type="ARBA" id="ARBA00023004"/>
    </source>
</evidence>
<feature type="compositionally biased region" description="Low complexity" evidence="11">
    <location>
        <begin position="23"/>
        <end position="34"/>
    </location>
</feature>
<dbReference type="CDD" id="cd08761">
    <property type="entry name" value="Cyt_b561_CYB561D2_like"/>
    <property type="match status" value="1"/>
</dbReference>
<organism evidence="14 15">
    <name type="scientific">Dendrothele bispora (strain CBS 962.96)</name>
    <dbReference type="NCBI Taxonomy" id="1314807"/>
    <lineage>
        <taxon>Eukaryota</taxon>
        <taxon>Fungi</taxon>
        <taxon>Dikarya</taxon>
        <taxon>Basidiomycota</taxon>
        <taxon>Agaricomycotina</taxon>
        <taxon>Agaricomycetes</taxon>
        <taxon>Agaricomycetidae</taxon>
        <taxon>Agaricales</taxon>
        <taxon>Agaricales incertae sedis</taxon>
        <taxon>Dendrothele</taxon>
    </lineage>
</organism>
<evidence type="ECO:0000256" key="7">
    <source>
        <dbReference type="ARBA" id="ARBA00022982"/>
    </source>
</evidence>
<feature type="transmembrane region" description="Helical" evidence="12">
    <location>
        <begin position="243"/>
        <end position="261"/>
    </location>
</feature>
<dbReference type="GO" id="GO:0140575">
    <property type="term" value="F:transmembrane monodehydroascorbate reductase activity"/>
    <property type="evidence" value="ECO:0007669"/>
    <property type="project" value="InterPro"/>
</dbReference>
<feature type="transmembrane region" description="Helical" evidence="12">
    <location>
        <begin position="164"/>
        <end position="190"/>
    </location>
</feature>
<keyword evidence="7" id="KW-0249">Electron transport</keyword>
<name>A0A4S8MWX5_DENBC</name>
<keyword evidence="6" id="KW-0479">Metal-binding</keyword>
<dbReference type="AlphaFoldDB" id="A0A4S8MWX5"/>
<keyword evidence="9" id="KW-0408">Iron</keyword>
<evidence type="ECO:0000256" key="6">
    <source>
        <dbReference type="ARBA" id="ARBA00022723"/>
    </source>
</evidence>
<dbReference type="OrthoDB" id="432881at2759"/>
<evidence type="ECO:0000256" key="1">
    <source>
        <dbReference type="ARBA" id="ARBA00001970"/>
    </source>
</evidence>
<dbReference type="PANTHER" id="PTHR15422:SF45">
    <property type="entry name" value="CYTOCHROME B561 DOMAIN-CONTAINING PROTEIN"/>
    <property type="match status" value="1"/>
</dbReference>
<evidence type="ECO:0000256" key="5">
    <source>
        <dbReference type="ARBA" id="ARBA00022692"/>
    </source>
</evidence>
<feature type="transmembrane region" description="Helical" evidence="12">
    <location>
        <begin position="90"/>
        <end position="113"/>
    </location>
</feature>
<dbReference type="GO" id="GO:0016020">
    <property type="term" value="C:membrane"/>
    <property type="evidence" value="ECO:0007669"/>
    <property type="project" value="UniProtKB-SubCell"/>
</dbReference>
<keyword evidence="10 12" id="KW-0472">Membrane</keyword>
<dbReference type="EMBL" id="ML179036">
    <property type="protein sequence ID" value="THV07858.1"/>
    <property type="molecule type" value="Genomic_DNA"/>
</dbReference>
<evidence type="ECO:0000256" key="11">
    <source>
        <dbReference type="SAM" id="MobiDB-lite"/>
    </source>
</evidence>